<sequence length="300" mass="31737">MKIVYERPVSLAALWARRIGRFSAGLLLVTGLAHWAHAVETPEMIALALLSAGLAALAAILALTGFVRLWQVAAVGGVAAFVGLVYALIPLSVVGYGLFRFMDRPALIEVTTDATEPPPWIAPPAARQGWLPHAPVPDQAARQAEAYPALTGRRYDGALDRVFAGVKTVAAASGLAITAERGTENAESDLEDAPAQPQAGPPADADIGNVPIPSARPEPLAQTLMPGQRASDILLQGEWRSFMAAIPFDVAIRLREEAETTFVDIRVSVRYGPHDLGFAAAFAEHFLRALDAELLGIAGG</sequence>
<name>A0A1Q9ATA2_9HYPH</name>
<evidence type="ECO:0000313" key="3">
    <source>
        <dbReference type="EMBL" id="OLP58619.1"/>
    </source>
</evidence>
<keyword evidence="2" id="KW-0812">Transmembrane</keyword>
<reference evidence="3 4" key="1">
    <citation type="submission" date="2016-09" db="EMBL/GenBank/DDBJ databases">
        <title>Rhizobium sp. nov., a novel species isolated from the rice rhizosphere.</title>
        <authorList>
            <person name="Zhao J."/>
            <person name="Zhang X."/>
        </authorList>
    </citation>
    <scope>NUCLEOTIDE SEQUENCE [LARGE SCALE GENOMIC DNA]</scope>
    <source>
        <strain evidence="3 4">1.7048</strain>
    </source>
</reference>
<comment type="caution">
    <text evidence="3">The sequence shown here is derived from an EMBL/GenBank/DDBJ whole genome shotgun (WGS) entry which is preliminary data.</text>
</comment>
<keyword evidence="2" id="KW-0472">Membrane</keyword>
<protein>
    <recommendedName>
        <fullName evidence="5">DUF1499 domain-containing protein</fullName>
    </recommendedName>
</protein>
<keyword evidence="4" id="KW-1185">Reference proteome</keyword>
<dbReference type="EMBL" id="MKIP01000057">
    <property type="protein sequence ID" value="OLP58619.1"/>
    <property type="molecule type" value="Genomic_DNA"/>
</dbReference>
<feature type="transmembrane region" description="Helical" evidence="2">
    <location>
        <begin position="48"/>
        <end position="67"/>
    </location>
</feature>
<evidence type="ECO:0000313" key="4">
    <source>
        <dbReference type="Proteomes" id="UP000186364"/>
    </source>
</evidence>
<dbReference type="OrthoDB" id="1523552at2"/>
<feature type="region of interest" description="Disordered" evidence="1">
    <location>
        <begin position="182"/>
        <end position="211"/>
    </location>
</feature>
<dbReference type="Proteomes" id="UP000186364">
    <property type="component" value="Unassembled WGS sequence"/>
</dbReference>
<feature type="transmembrane region" description="Helical" evidence="2">
    <location>
        <begin position="74"/>
        <end position="99"/>
    </location>
</feature>
<evidence type="ECO:0008006" key="5">
    <source>
        <dbReference type="Google" id="ProtNLM"/>
    </source>
</evidence>
<organism evidence="3 4">
    <name type="scientific">Xaviernesmea oryzae</name>
    <dbReference type="NCBI Taxonomy" id="464029"/>
    <lineage>
        <taxon>Bacteria</taxon>
        <taxon>Pseudomonadati</taxon>
        <taxon>Pseudomonadota</taxon>
        <taxon>Alphaproteobacteria</taxon>
        <taxon>Hyphomicrobiales</taxon>
        <taxon>Rhizobiaceae</taxon>
        <taxon>Rhizobium/Agrobacterium group</taxon>
        <taxon>Xaviernesmea</taxon>
    </lineage>
</organism>
<dbReference type="RefSeq" id="WP_075629044.1">
    <property type="nucleotide sequence ID" value="NZ_FOAM01000003.1"/>
</dbReference>
<evidence type="ECO:0000256" key="2">
    <source>
        <dbReference type="SAM" id="Phobius"/>
    </source>
</evidence>
<keyword evidence="2" id="KW-1133">Transmembrane helix</keyword>
<dbReference type="AlphaFoldDB" id="A0A1Q9ATA2"/>
<accession>A0A1Q9ATA2</accession>
<evidence type="ECO:0000256" key="1">
    <source>
        <dbReference type="SAM" id="MobiDB-lite"/>
    </source>
</evidence>
<gene>
    <name evidence="3" type="ORF">BJF93_17410</name>
</gene>
<feature type="compositionally biased region" description="Low complexity" evidence="1">
    <location>
        <begin position="193"/>
        <end position="206"/>
    </location>
</feature>
<proteinExistence type="predicted"/>